<protein>
    <submittedName>
        <fullName evidence="1">Uncharacterized protein</fullName>
    </submittedName>
</protein>
<comment type="caution">
    <text evidence="1">The sequence shown here is derived from an EMBL/GenBank/DDBJ whole genome shotgun (WGS) entry which is preliminary data.</text>
</comment>
<gene>
    <name evidence="1" type="ORF">BV22DRAFT_1134195</name>
</gene>
<evidence type="ECO:0000313" key="2">
    <source>
        <dbReference type="Proteomes" id="UP000790709"/>
    </source>
</evidence>
<accession>A0ACB8AZG3</accession>
<dbReference type="Proteomes" id="UP000790709">
    <property type="component" value="Unassembled WGS sequence"/>
</dbReference>
<keyword evidence="2" id="KW-1185">Reference proteome</keyword>
<dbReference type="EMBL" id="MU266710">
    <property type="protein sequence ID" value="KAH7918966.1"/>
    <property type="molecule type" value="Genomic_DNA"/>
</dbReference>
<name>A0ACB8AZG3_9AGAM</name>
<organism evidence="1 2">
    <name type="scientific">Leucogyrophana mollusca</name>
    <dbReference type="NCBI Taxonomy" id="85980"/>
    <lineage>
        <taxon>Eukaryota</taxon>
        <taxon>Fungi</taxon>
        <taxon>Dikarya</taxon>
        <taxon>Basidiomycota</taxon>
        <taxon>Agaricomycotina</taxon>
        <taxon>Agaricomycetes</taxon>
        <taxon>Agaricomycetidae</taxon>
        <taxon>Boletales</taxon>
        <taxon>Boletales incertae sedis</taxon>
        <taxon>Leucogyrophana</taxon>
    </lineage>
</organism>
<evidence type="ECO:0000313" key="1">
    <source>
        <dbReference type="EMBL" id="KAH7918966.1"/>
    </source>
</evidence>
<reference evidence="1" key="1">
    <citation type="journal article" date="2021" name="New Phytol.">
        <title>Evolutionary innovations through gain and loss of genes in the ectomycorrhizal Boletales.</title>
        <authorList>
            <person name="Wu G."/>
            <person name="Miyauchi S."/>
            <person name="Morin E."/>
            <person name="Kuo A."/>
            <person name="Drula E."/>
            <person name="Varga T."/>
            <person name="Kohler A."/>
            <person name="Feng B."/>
            <person name="Cao Y."/>
            <person name="Lipzen A."/>
            <person name="Daum C."/>
            <person name="Hundley H."/>
            <person name="Pangilinan J."/>
            <person name="Johnson J."/>
            <person name="Barry K."/>
            <person name="LaButti K."/>
            <person name="Ng V."/>
            <person name="Ahrendt S."/>
            <person name="Min B."/>
            <person name="Choi I.G."/>
            <person name="Park H."/>
            <person name="Plett J.M."/>
            <person name="Magnuson J."/>
            <person name="Spatafora J.W."/>
            <person name="Nagy L.G."/>
            <person name="Henrissat B."/>
            <person name="Grigoriev I.V."/>
            <person name="Yang Z.L."/>
            <person name="Xu J."/>
            <person name="Martin F.M."/>
        </authorList>
    </citation>
    <scope>NUCLEOTIDE SEQUENCE</scope>
    <source>
        <strain evidence="1">KUC20120723A-06</strain>
    </source>
</reference>
<sequence length="557" mass="58850">MAALPISPLTSTGVLFATNSGILSHLWATTAVSVGDHARASVMLLAPDHAGRSPWLLIRSTFAVHVRSLDPTATEYMRGLSPLVFNHAENSVHLRFGQGDPLYRLTFDTAGFYWAFHSLSAIRQPDPSSSSELTLQGLLGAWISFNIPADVPDGLNGPTANPRVSSSTTYILEPRPQTPPIVRGDHSVANLAAAGECTREFPVAETSCGPRAYVNRYSTRRSRRRSNGTASRSTVQATASLSRVTISEATVNNGGLIDPIQFASSPSRAAHVGMLVDSPSPQANIDLFTGADSPSNSSTGPRTEDTVVNHTHIDSPSTSYHVNSSTVVIDAMPTTSSLHLSPLIESSSTADASASTSNLPIESGVKTNAVSDVTVPLMASFSGLSTLDVDDIPTQDVGAIPTLDVNAIPVADGVHPPHTDAFNIPSSAPVNIDASPVFAAHNNLQLLLPIAEVTVTTESSGIDSTADTTSATNMITDYLPISPSGPPAIASTTTTFFTSTPSNNFILVNLSEDADLSAALSSQTWNPGWLGSSDLMEFLAWKEERSDVRLGKRRRQD</sequence>
<proteinExistence type="predicted"/>